<evidence type="ECO:0000256" key="5">
    <source>
        <dbReference type="ARBA" id="ARBA00022695"/>
    </source>
</evidence>
<dbReference type="InterPro" id="IPR007120">
    <property type="entry name" value="DNA-dir_RNAP_su2_dom"/>
</dbReference>
<feature type="domain" description="DNA-directed RNA polymerase subunit 2 hybrid-binding" evidence="7">
    <location>
        <begin position="21"/>
        <end position="99"/>
    </location>
</feature>
<dbReference type="Proteomes" id="UP001280121">
    <property type="component" value="Unassembled WGS sequence"/>
</dbReference>
<dbReference type="GO" id="GO:0003677">
    <property type="term" value="F:DNA binding"/>
    <property type="evidence" value="ECO:0007669"/>
    <property type="project" value="InterPro"/>
</dbReference>
<dbReference type="EC" id="2.7.7.6" evidence="2"/>
<dbReference type="Pfam" id="PF00562">
    <property type="entry name" value="RNA_pol_Rpb2_6"/>
    <property type="match status" value="1"/>
</dbReference>
<protein>
    <recommendedName>
        <fullName evidence="2">DNA-directed RNA polymerase</fullName>
        <ecNumber evidence="2">2.7.7.6</ecNumber>
    </recommendedName>
</protein>
<dbReference type="GO" id="GO:0000428">
    <property type="term" value="C:DNA-directed RNA polymerase complex"/>
    <property type="evidence" value="ECO:0007669"/>
    <property type="project" value="UniProtKB-KW"/>
</dbReference>
<proteinExistence type="inferred from homology"/>
<dbReference type="PANTHER" id="PTHR20856">
    <property type="entry name" value="DNA-DIRECTED RNA POLYMERASE I SUBUNIT 2"/>
    <property type="match status" value="1"/>
</dbReference>
<dbReference type="AlphaFoldDB" id="A0AAD9X547"/>
<dbReference type="GO" id="GO:0032549">
    <property type="term" value="F:ribonucleoside binding"/>
    <property type="evidence" value="ECO:0007669"/>
    <property type="project" value="InterPro"/>
</dbReference>
<keyword evidence="3" id="KW-0240">DNA-directed RNA polymerase</keyword>
<dbReference type="GO" id="GO:0003899">
    <property type="term" value="F:DNA-directed RNA polymerase activity"/>
    <property type="evidence" value="ECO:0007669"/>
    <property type="project" value="UniProtKB-EC"/>
</dbReference>
<organism evidence="8 9">
    <name type="scientific">Dipteronia dyeriana</name>
    <dbReference type="NCBI Taxonomy" id="168575"/>
    <lineage>
        <taxon>Eukaryota</taxon>
        <taxon>Viridiplantae</taxon>
        <taxon>Streptophyta</taxon>
        <taxon>Embryophyta</taxon>
        <taxon>Tracheophyta</taxon>
        <taxon>Spermatophyta</taxon>
        <taxon>Magnoliopsida</taxon>
        <taxon>eudicotyledons</taxon>
        <taxon>Gunneridae</taxon>
        <taxon>Pentapetalae</taxon>
        <taxon>rosids</taxon>
        <taxon>malvids</taxon>
        <taxon>Sapindales</taxon>
        <taxon>Sapindaceae</taxon>
        <taxon>Hippocastanoideae</taxon>
        <taxon>Acereae</taxon>
        <taxon>Dipteronia</taxon>
    </lineage>
</organism>
<name>A0AAD9X547_9ROSI</name>
<dbReference type="InterPro" id="IPR015712">
    <property type="entry name" value="DNA-dir_RNA_pol_su2"/>
</dbReference>
<dbReference type="EMBL" id="JANJYI010000004">
    <property type="protein sequence ID" value="KAK2652949.1"/>
    <property type="molecule type" value="Genomic_DNA"/>
</dbReference>
<keyword evidence="6" id="KW-0804">Transcription</keyword>
<dbReference type="GO" id="GO:0006351">
    <property type="term" value="P:DNA-templated transcription"/>
    <property type="evidence" value="ECO:0007669"/>
    <property type="project" value="InterPro"/>
</dbReference>
<comment type="similarity">
    <text evidence="1">Belongs to the RNA polymerase beta chain family.</text>
</comment>
<comment type="caution">
    <text evidence="8">The sequence shown here is derived from an EMBL/GenBank/DDBJ whole genome shotgun (WGS) entry which is preliminary data.</text>
</comment>
<reference evidence="8" key="1">
    <citation type="journal article" date="2023" name="Plant J.">
        <title>Genome sequences and population genomics provide insights into the demographic history, inbreeding, and mutation load of two 'living fossil' tree species of Dipteronia.</title>
        <authorList>
            <person name="Feng Y."/>
            <person name="Comes H.P."/>
            <person name="Chen J."/>
            <person name="Zhu S."/>
            <person name="Lu R."/>
            <person name="Zhang X."/>
            <person name="Li P."/>
            <person name="Qiu J."/>
            <person name="Olsen K.M."/>
            <person name="Qiu Y."/>
        </authorList>
    </citation>
    <scope>NUCLEOTIDE SEQUENCE</scope>
    <source>
        <strain evidence="8">KIB01</strain>
    </source>
</reference>
<dbReference type="InterPro" id="IPR037033">
    <property type="entry name" value="DNA-dir_RNAP_su2_hyb_sf"/>
</dbReference>
<accession>A0AAD9X547</accession>
<keyword evidence="4" id="KW-0808">Transferase</keyword>
<evidence type="ECO:0000313" key="9">
    <source>
        <dbReference type="Proteomes" id="UP001280121"/>
    </source>
</evidence>
<sequence>HYRIPPFDERYEQETERKLMFSELNEASKQTVNPWVFEPEYPGKSRIFDGRMGDPFEQPVIIRKPYILKSIHQVDDKIHGRSSGHYALVTQQPLRGRSKQGGNEMLTYKSNHIRARQVVLGTTIIGGTIPKPKDASESFRLLIREI</sequence>
<evidence type="ECO:0000259" key="7">
    <source>
        <dbReference type="Pfam" id="PF00562"/>
    </source>
</evidence>
<dbReference type="SUPFAM" id="SSF64484">
    <property type="entry name" value="beta and beta-prime subunits of DNA dependent RNA-polymerase"/>
    <property type="match status" value="1"/>
</dbReference>
<evidence type="ECO:0000256" key="6">
    <source>
        <dbReference type="ARBA" id="ARBA00023163"/>
    </source>
</evidence>
<feature type="non-terminal residue" evidence="8">
    <location>
        <position position="146"/>
    </location>
</feature>
<keyword evidence="5" id="KW-0548">Nucleotidyltransferase</keyword>
<gene>
    <name evidence="8" type="ORF">Ddye_012805</name>
</gene>
<keyword evidence="9" id="KW-1185">Reference proteome</keyword>
<dbReference type="Gene3D" id="2.40.270.10">
    <property type="entry name" value="DNA-directed RNA polymerase, subunit 2, domain 6"/>
    <property type="match status" value="1"/>
</dbReference>
<evidence type="ECO:0000256" key="2">
    <source>
        <dbReference type="ARBA" id="ARBA00012418"/>
    </source>
</evidence>
<evidence type="ECO:0000256" key="1">
    <source>
        <dbReference type="ARBA" id="ARBA00006835"/>
    </source>
</evidence>
<evidence type="ECO:0000256" key="4">
    <source>
        <dbReference type="ARBA" id="ARBA00022679"/>
    </source>
</evidence>
<evidence type="ECO:0000313" key="8">
    <source>
        <dbReference type="EMBL" id="KAK2652949.1"/>
    </source>
</evidence>
<evidence type="ECO:0000256" key="3">
    <source>
        <dbReference type="ARBA" id="ARBA00022478"/>
    </source>
</evidence>